<dbReference type="KEGG" id="hcz:G9Q37_10235"/>
<name>A0A6G8IHJ7_9BURK</name>
<evidence type="ECO:0000313" key="2">
    <source>
        <dbReference type="Proteomes" id="UP000503162"/>
    </source>
</evidence>
<evidence type="ECO:0000313" key="1">
    <source>
        <dbReference type="EMBL" id="QIM52496.1"/>
    </source>
</evidence>
<reference evidence="1 2" key="1">
    <citation type="submission" date="2020-03" db="EMBL/GenBank/DDBJ databases">
        <title>Hydrogenophaga sp. nov. isolated from cyanobacterial mat.</title>
        <authorList>
            <person name="Thorat V."/>
            <person name="Kirdat K."/>
            <person name="Tiwarekar B."/>
            <person name="Costa E.D."/>
            <person name="Yadav A."/>
        </authorList>
    </citation>
    <scope>NUCLEOTIDE SEQUENCE [LARGE SCALE GENOMIC DNA]</scope>
    <source>
        <strain evidence="1 2">BA0156</strain>
    </source>
</reference>
<dbReference type="Proteomes" id="UP000503162">
    <property type="component" value="Chromosome"/>
</dbReference>
<dbReference type="EMBL" id="CP049989">
    <property type="protein sequence ID" value="QIM52496.1"/>
    <property type="molecule type" value="Genomic_DNA"/>
</dbReference>
<gene>
    <name evidence="1" type="ORF">G9Q37_10235</name>
</gene>
<protein>
    <recommendedName>
        <fullName evidence="3">N-acetyltransferase domain-containing protein</fullName>
    </recommendedName>
</protein>
<proteinExistence type="predicted"/>
<dbReference type="Gene3D" id="3.40.630.30">
    <property type="match status" value="1"/>
</dbReference>
<dbReference type="AlphaFoldDB" id="A0A6G8IHJ7"/>
<evidence type="ECO:0008006" key="3">
    <source>
        <dbReference type="Google" id="ProtNLM"/>
    </source>
</evidence>
<dbReference type="InterPro" id="IPR016181">
    <property type="entry name" value="Acyl_CoA_acyltransferase"/>
</dbReference>
<dbReference type="RefSeq" id="WP_166227098.1">
    <property type="nucleotide sequence ID" value="NZ_CP049989.1"/>
</dbReference>
<organism evidence="1 2">
    <name type="scientific">Hydrogenophaga crocea</name>
    <dbReference type="NCBI Taxonomy" id="2716225"/>
    <lineage>
        <taxon>Bacteria</taxon>
        <taxon>Pseudomonadati</taxon>
        <taxon>Pseudomonadota</taxon>
        <taxon>Betaproteobacteria</taxon>
        <taxon>Burkholderiales</taxon>
        <taxon>Comamonadaceae</taxon>
        <taxon>Hydrogenophaga</taxon>
    </lineage>
</organism>
<keyword evidence="2" id="KW-1185">Reference proteome</keyword>
<sequence>MKFSSVAVVLAHRVPELWAQCRPLIQSAIATSPDRGNVDRIYDQLLMGERELLVGLDSLGAVQAVLVLRYQPERDGFIVHIQAAAGRGLLSARDEWAELLRWLCTKKVKRIQLHCQAAQERLWRRMGFETAYRVMWFEMPAQGEK</sequence>
<accession>A0A6G8IHJ7</accession>
<dbReference type="SUPFAM" id="SSF55729">
    <property type="entry name" value="Acyl-CoA N-acyltransferases (Nat)"/>
    <property type="match status" value="1"/>
</dbReference>